<protein>
    <submittedName>
        <fullName evidence="1">Uncharacterized protein</fullName>
    </submittedName>
</protein>
<sequence>MTIRQGWAPPLTWGPWVDLRMHSGISVYTISFDTDSSAPSAFGVEIEYPVSTGVKRISTTGPGSHQITDNNGAGTDRIRFKSYSIGQVIRIIYNA</sequence>
<reference evidence="2" key="1">
    <citation type="submission" date="2015-11" db="EMBL/GenBank/DDBJ databases">
        <authorList>
            <person name="Tobias N.J."/>
            <person name="Mishra B."/>
            <person name="Gupta D.K."/>
            <person name="Thines M."/>
            <person name="Stinear T.P."/>
            <person name="Bode H.B."/>
        </authorList>
    </citation>
    <scope>NUCLEOTIDE SEQUENCE [LARGE SCALE GENOMIC DNA]</scope>
    <source>
        <strain evidence="2">PB45.5</strain>
    </source>
</reference>
<dbReference type="EMBL" id="LOIC01000088">
    <property type="protein sequence ID" value="OCA52914.1"/>
    <property type="molecule type" value="Genomic_DNA"/>
</dbReference>
<gene>
    <name evidence="1" type="ORF">Phpb_03966</name>
</gene>
<dbReference type="NCBIfam" id="NF041262">
    <property type="entry name" value="colicin_Z_Cterm"/>
    <property type="match status" value="1"/>
</dbReference>
<accession>A0A1B8YCL9</accession>
<comment type="caution">
    <text evidence="1">The sequence shown here is derived from an EMBL/GenBank/DDBJ whole genome shotgun (WGS) entry which is preliminary data.</text>
</comment>
<keyword evidence="2" id="KW-1185">Reference proteome</keyword>
<dbReference type="RefSeq" id="WP_065391844.1">
    <property type="nucleotide sequence ID" value="NZ_CAWMQN010000088.1"/>
</dbReference>
<organism evidence="1 2">
    <name type="scientific">Photorhabdus namnaonensis</name>
    <dbReference type="NCBI Taxonomy" id="1851568"/>
    <lineage>
        <taxon>Bacteria</taxon>
        <taxon>Pseudomonadati</taxon>
        <taxon>Pseudomonadota</taxon>
        <taxon>Gammaproteobacteria</taxon>
        <taxon>Enterobacterales</taxon>
        <taxon>Morganellaceae</taxon>
        <taxon>Photorhabdus</taxon>
    </lineage>
</organism>
<dbReference type="AlphaFoldDB" id="A0A1B8YCL9"/>
<evidence type="ECO:0000313" key="1">
    <source>
        <dbReference type="EMBL" id="OCA52914.1"/>
    </source>
</evidence>
<name>A0A1B8YCL9_9GAMM</name>
<evidence type="ECO:0000313" key="2">
    <source>
        <dbReference type="Proteomes" id="UP000092665"/>
    </source>
</evidence>
<proteinExistence type="predicted"/>
<dbReference type="Proteomes" id="UP000092665">
    <property type="component" value="Unassembled WGS sequence"/>
</dbReference>